<organism evidence="16 17">
    <name type="scientific">Scyliorhinus torazame</name>
    <name type="common">Cloudy catshark</name>
    <name type="synonym">Catulus torazame</name>
    <dbReference type="NCBI Taxonomy" id="75743"/>
    <lineage>
        <taxon>Eukaryota</taxon>
        <taxon>Metazoa</taxon>
        <taxon>Chordata</taxon>
        <taxon>Craniata</taxon>
        <taxon>Vertebrata</taxon>
        <taxon>Chondrichthyes</taxon>
        <taxon>Elasmobranchii</taxon>
        <taxon>Galeomorphii</taxon>
        <taxon>Galeoidea</taxon>
        <taxon>Carcharhiniformes</taxon>
        <taxon>Scyliorhinidae</taxon>
        <taxon>Scyliorhinus</taxon>
    </lineage>
</organism>
<evidence type="ECO:0000256" key="10">
    <source>
        <dbReference type="ARBA" id="ARBA00023136"/>
    </source>
</evidence>
<dbReference type="InterPro" id="IPR035897">
    <property type="entry name" value="Toll_tir_struct_dom_sf"/>
</dbReference>
<evidence type="ECO:0000256" key="4">
    <source>
        <dbReference type="ARBA" id="ARBA00022614"/>
    </source>
</evidence>
<feature type="domain" description="TIR" evidence="15">
    <location>
        <begin position="115"/>
        <end position="260"/>
    </location>
</feature>
<dbReference type="Proteomes" id="UP000288216">
    <property type="component" value="Unassembled WGS sequence"/>
</dbReference>
<comment type="similarity">
    <text evidence="2">Belongs to the Toll-like receptor family.</text>
</comment>
<evidence type="ECO:0000256" key="14">
    <source>
        <dbReference type="SAM" id="Phobius"/>
    </source>
</evidence>
<comment type="subcellular location">
    <subcellularLocation>
        <location evidence="1">Membrane</location>
        <topology evidence="1">Single-pass type I membrane protein</topology>
    </subcellularLocation>
</comment>
<dbReference type="SUPFAM" id="SSF52200">
    <property type="entry name" value="Toll/Interleukin receptor TIR domain"/>
    <property type="match status" value="1"/>
</dbReference>
<dbReference type="EMBL" id="BFAA01018955">
    <property type="protein sequence ID" value="GCB81539.1"/>
    <property type="molecule type" value="Genomic_DNA"/>
</dbReference>
<evidence type="ECO:0000256" key="7">
    <source>
        <dbReference type="ARBA" id="ARBA00022737"/>
    </source>
</evidence>
<keyword evidence="8" id="KW-0391">Immunity</keyword>
<keyword evidence="10 14" id="KW-0472">Membrane</keyword>
<dbReference type="Pfam" id="PF01582">
    <property type="entry name" value="TIR"/>
    <property type="match status" value="1"/>
</dbReference>
<keyword evidence="7" id="KW-0677">Repeat</keyword>
<evidence type="ECO:0000256" key="2">
    <source>
        <dbReference type="ARBA" id="ARBA00009634"/>
    </source>
</evidence>
<keyword evidence="3" id="KW-0399">Innate immunity</keyword>
<evidence type="ECO:0000256" key="6">
    <source>
        <dbReference type="ARBA" id="ARBA00022729"/>
    </source>
</evidence>
<keyword evidence="13" id="KW-0395">Inflammatory response</keyword>
<evidence type="ECO:0000256" key="12">
    <source>
        <dbReference type="ARBA" id="ARBA00023180"/>
    </source>
</evidence>
<evidence type="ECO:0000256" key="11">
    <source>
        <dbReference type="ARBA" id="ARBA00023170"/>
    </source>
</evidence>
<evidence type="ECO:0000256" key="5">
    <source>
        <dbReference type="ARBA" id="ARBA00022692"/>
    </source>
</evidence>
<dbReference type="SMART" id="SM00082">
    <property type="entry name" value="LRRCT"/>
    <property type="match status" value="1"/>
</dbReference>
<keyword evidence="17" id="KW-1185">Reference proteome</keyword>
<evidence type="ECO:0000256" key="8">
    <source>
        <dbReference type="ARBA" id="ARBA00022859"/>
    </source>
</evidence>
<dbReference type="InterPro" id="IPR000483">
    <property type="entry name" value="Cys-rich_flank_reg_C"/>
</dbReference>
<keyword evidence="9 14" id="KW-1133">Transmembrane helix</keyword>
<dbReference type="FunFam" id="3.40.50.10140:FF:000001">
    <property type="entry name" value="Toll-like receptor 2"/>
    <property type="match status" value="1"/>
</dbReference>
<dbReference type="GO" id="GO:0006954">
    <property type="term" value="P:inflammatory response"/>
    <property type="evidence" value="ECO:0007669"/>
    <property type="project" value="UniProtKB-KW"/>
</dbReference>
<dbReference type="OrthoDB" id="6160824at2759"/>
<evidence type="ECO:0000256" key="13">
    <source>
        <dbReference type="ARBA" id="ARBA00023198"/>
    </source>
</evidence>
<keyword evidence="12" id="KW-0325">Glycoprotein</keyword>
<dbReference type="STRING" id="75743.A0A401Q831"/>
<dbReference type="OMA" id="HIPECEM"/>
<dbReference type="Gene3D" id="3.80.10.10">
    <property type="entry name" value="Ribonuclease Inhibitor"/>
    <property type="match status" value="1"/>
</dbReference>
<dbReference type="InterPro" id="IPR000157">
    <property type="entry name" value="TIR_dom"/>
</dbReference>
<keyword evidence="5 14" id="KW-0812">Transmembrane</keyword>
<feature type="non-terminal residue" evidence="16">
    <location>
        <position position="1"/>
    </location>
</feature>
<dbReference type="GO" id="GO:0005886">
    <property type="term" value="C:plasma membrane"/>
    <property type="evidence" value="ECO:0007669"/>
    <property type="project" value="TreeGrafter"/>
</dbReference>
<keyword evidence="11" id="KW-0675">Receptor</keyword>
<proteinExistence type="inferred from homology"/>
<evidence type="ECO:0000313" key="16">
    <source>
        <dbReference type="EMBL" id="GCB81539.1"/>
    </source>
</evidence>
<feature type="transmembrane region" description="Helical" evidence="14">
    <location>
        <begin position="64"/>
        <end position="84"/>
    </location>
</feature>
<evidence type="ECO:0000256" key="1">
    <source>
        <dbReference type="ARBA" id="ARBA00004479"/>
    </source>
</evidence>
<evidence type="ECO:0000256" key="3">
    <source>
        <dbReference type="ARBA" id="ARBA00022588"/>
    </source>
</evidence>
<dbReference type="GO" id="GO:0002224">
    <property type="term" value="P:toll-like receptor signaling pathway"/>
    <property type="evidence" value="ECO:0007669"/>
    <property type="project" value="TreeGrafter"/>
</dbReference>
<evidence type="ECO:0000256" key="9">
    <source>
        <dbReference type="ARBA" id="ARBA00022989"/>
    </source>
</evidence>
<dbReference type="PROSITE" id="PS50104">
    <property type="entry name" value="TIR"/>
    <property type="match status" value="1"/>
</dbReference>
<accession>A0A401Q831</accession>
<evidence type="ECO:0000259" key="15">
    <source>
        <dbReference type="PROSITE" id="PS50104"/>
    </source>
</evidence>
<evidence type="ECO:0000313" key="17">
    <source>
        <dbReference type="Proteomes" id="UP000288216"/>
    </source>
</evidence>
<reference evidence="16 17" key="1">
    <citation type="journal article" date="2018" name="Nat. Ecol. Evol.">
        <title>Shark genomes provide insights into elasmobranch evolution and the origin of vertebrates.</title>
        <authorList>
            <person name="Hara Y"/>
            <person name="Yamaguchi K"/>
            <person name="Onimaru K"/>
            <person name="Kadota M"/>
            <person name="Koyanagi M"/>
            <person name="Keeley SD"/>
            <person name="Tatsumi K"/>
            <person name="Tanaka K"/>
            <person name="Motone F"/>
            <person name="Kageyama Y"/>
            <person name="Nozu R"/>
            <person name="Adachi N"/>
            <person name="Nishimura O"/>
            <person name="Nakagawa R"/>
            <person name="Tanegashima C"/>
            <person name="Kiyatake I"/>
            <person name="Matsumoto R"/>
            <person name="Murakumo K"/>
            <person name="Nishida K"/>
            <person name="Terakita A"/>
            <person name="Kuratani S"/>
            <person name="Sato K"/>
            <person name="Hyodo S Kuraku.S."/>
        </authorList>
    </citation>
    <scope>NUCLEOTIDE SEQUENCE [LARGE SCALE GENOMIC DNA]</scope>
</reference>
<dbReference type="Gene3D" id="3.40.50.10140">
    <property type="entry name" value="Toll/interleukin-1 receptor homology (TIR) domain"/>
    <property type="match status" value="1"/>
</dbReference>
<dbReference type="GO" id="GO:0038023">
    <property type="term" value="F:signaling receptor activity"/>
    <property type="evidence" value="ECO:0007669"/>
    <property type="project" value="TreeGrafter"/>
</dbReference>
<gene>
    <name evidence="16" type="ORF">scyTo_0021415</name>
</gene>
<sequence>RQNQYICDCRLRDFIEWLNGTEVDLMKPLTEVYCAFPEEFQGVPLLYLNTDGCEEGVNMEPIQFALFVFSITALLIMITSVLLYNKYRGLFFIWYKRTANKILNGQKVNLEEKDYRFDAYLCFSSKDIEWVKNSLLQYLDSQFDEANRFQLCFEDRDFIPGEDHITNIRDAIWNSKKTVCIVTRQFLKDGWCVEAFNIAQSRLFHEMRDVMVVLVVGTLLDFQLMKYRPIRTYIRSRQYFRWPEDPQDHRWILDKLAGQILKEPKREDPMLQKVKPFQRLNFFNRKKANDDIGLQRVATVTR</sequence>
<comment type="caution">
    <text evidence="16">The sequence shown here is derived from an EMBL/GenBank/DDBJ whole genome shotgun (WGS) entry which is preliminary data.</text>
</comment>
<dbReference type="PANTHER" id="PTHR24365">
    <property type="entry name" value="TOLL-LIKE RECEPTOR"/>
    <property type="match status" value="1"/>
</dbReference>
<dbReference type="GO" id="GO:0045087">
    <property type="term" value="P:innate immune response"/>
    <property type="evidence" value="ECO:0007669"/>
    <property type="project" value="UniProtKB-KW"/>
</dbReference>
<keyword evidence="4" id="KW-0433">Leucine-rich repeat</keyword>
<dbReference type="AlphaFoldDB" id="A0A401Q831"/>
<name>A0A401Q831_SCYTO</name>
<keyword evidence="6" id="KW-0732">Signal</keyword>
<dbReference type="SMART" id="SM00255">
    <property type="entry name" value="TIR"/>
    <property type="match status" value="1"/>
</dbReference>
<dbReference type="PANTHER" id="PTHR24365:SF525">
    <property type="entry name" value="TOLL-LIKE RECEPTOR 5"/>
    <property type="match status" value="1"/>
</dbReference>
<protein>
    <recommendedName>
        <fullName evidence="15">TIR domain-containing protein</fullName>
    </recommendedName>
</protein>
<dbReference type="InterPro" id="IPR032675">
    <property type="entry name" value="LRR_dom_sf"/>
</dbReference>